<name>A0ABQ1JXI6_9GAMM</name>
<proteinExistence type="predicted"/>
<protein>
    <recommendedName>
        <fullName evidence="3">Lipoprotein</fullName>
    </recommendedName>
</protein>
<evidence type="ECO:0008006" key="3">
    <source>
        <dbReference type="Google" id="ProtNLM"/>
    </source>
</evidence>
<reference evidence="2" key="1">
    <citation type="journal article" date="2019" name="Int. J. Syst. Evol. Microbiol.">
        <title>The Global Catalogue of Microorganisms (GCM) 10K type strain sequencing project: providing services to taxonomists for standard genome sequencing and annotation.</title>
        <authorList>
            <consortium name="The Broad Institute Genomics Platform"/>
            <consortium name="The Broad Institute Genome Sequencing Center for Infectious Disease"/>
            <person name="Wu L."/>
            <person name="Ma J."/>
        </authorList>
    </citation>
    <scope>NUCLEOTIDE SEQUENCE [LARGE SCALE GENOMIC DNA]</scope>
    <source>
        <strain evidence="2">CGMCC 1.15339</strain>
    </source>
</reference>
<dbReference type="RefSeq" id="WP_188741233.1">
    <property type="nucleotide sequence ID" value="NZ_BMII01000076.1"/>
</dbReference>
<evidence type="ECO:0000313" key="1">
    <source>
        <dbReference type="EMBL" id="GGB77529.1"/>
    </source>
</evidence>
<dbReference type="Proteomes" id="UP000617555">
    <property type="component" value="Unassembled WGS sequence"/>
</dbReference>
<sequence>MAIKRIVLAGLIVFSISIIGCSVSSDIIRSIPKVNSVAIETWPLRTDNFDIFIKPDNDLVINRTSKVLLTIDQESFSTNTENKNQSFYVAVRSKVGGNSFWNSAFVNLLYEGKSVQINKIDYVNILILDGTCNKVVSHKVDAIKLMGNDYACLKIEYDTPQINPLKKFELNLGGLSIDSEKVSPITFEFEGQNKTIETRN</sequence>
<dbReference type="PROSITE" id="PS51257">
    <property type="entry name" value="PROKAR_LIPOPROTEIN"/>
    <property type="match status" value="1"/>
</dbReference>
<evidence type="ECO:0000313" key="2">
    <source>
        <dbReference type="Proteomes" id="UP000617555"/>
    </source>
</evidence>
<dbReference type="EMBL" id="BMII01000076">
    <property type="protein sequence ID" value="GGB77529.1"/>
    <property type="molecule type" value="Genomic_DNA"/>
</dbReference>
<gene>
    <name evidence="1" type="ORF">GCM10011607_42110</name>
</gene>
<accession>A0ABQ1JXI6</accession>
<comment type="caution">
    <text evidence="1">The sequence shown here is derived from an EMBL/GenBank/DDBJ whole genome shotgun (WGS) entry which is preliminary data.</text>
</comment>
<keyword evidence="2" id="KW-1185">Reference proteome</keyword>
<organism evidence="1 2">
    <name type="scientific">Shewanella inventionis</name>
    <dbReference type="NCBI Taxonomy" id="1738770"/>
    <lineage>
        <taxon>Bacteria</taxon>
        <taxon>Pseudomonadati</taxon>
        <taxon>Pseudomonadota</taxon>
        <taxon>Gammaproteobacteria</taxon>
        <taxon>Alteromonadales</taxon>
        <taxon>Shewanellaceae</taxon>
        <taxon>Shewanella</taxon>
    </lineage>
</organism>